<name>A0ABT1HP54_STRSD</name>
<evidence type="ECO:0000256" key="5">
    <source>
        <dbReference type="ARBA" id="ARBA00023136"/>
    </source>
</evidence>
<feature type="transmembrane region" description="Helical" evidence="6">
    <location>
        <begin position="312"/>
        <end position="332"/>
    </location>
</feature>
<dbReference type="PANTHER" id="PTHR42718">
    <property type="entry name" value="MAJOR FACILITATOR SUPERFAMILY MULTIDRUG TRANSPORTER MFSC"/>
    <property type="match status" value="1"/>
</dbReference>
<dbReference type="Proteomes" id="UP001205311">
    <property type="component" value="Unassembled WGS sequence"/>
</dbReference>
<feature type="transmembrane region" description="Helical" evidence="6">
    <location>
        <begin position="88"/>
        <end position="111"/>
    </location>
</feature>
<keyword evidence="4 6" id="KW-1133">Transmembrane helix</keyword>
<dbReference type="InterPro" id="IPR036259">
    <property type="entry name" value="MFS_trans_sf"/>
</dbReference>
<reference evidence="8 9" key="1">
    <citation type="submission" date="2022-06" db="EMBL/GenBank/DDBJ databases">
        <title>Genomic Encyclopedia of Archaeal and Bacterial Type Strains, Phase II (KMG-II): from individual species to whole genera.</title>
        <authorList>
            <person name="Goeker M."/>
        </authorList>
    </citation>
    <scope>NUCLEOTIDE SEQUENCE [LARGE SCALE GENOMIC DNA]</scope>
    <source>
        <strain evidence="8 9">DSM 40477</strain>
    </source>
</reference>
<feature type="transmembrane region" description="Helical" evidence="6">
    <location>
        <begin position="219"/>
        <end position="241"/>
    </location>
</feature>
<gene>
    <name evidence="8" type="ORF">LX15_000981</name>
</gene>
<feature type="transmembrane region" description="Helical" evidence="6">
    <location>
        <begin position="172"/>
        <end position="189"/>
    </location>
</feature>
<dbReference type="InterPro" id="IPR020846">
    <property type="entry name" value="MFS_dom"/>
</dbReference>
<feature type="transmembrane region" description="Helical" evidence="6">
    <location>
        <begin position="286"/>
        <end position="306"/>
    </location>
</feature>
<evidence type="ECO:0000313" key="9">
    <source>
        <dbReference type="Proteomes" id="UP001205311"/>
    </source>
</evidence>
<dbReference type="InterPro" id="IPR011701">
    <property type="entry name" value="MFS"/>
</dbReference>
<evidence type="ECO:0000256" key="6">
    <source>
        <dbReference type="SAM" id="Phobius"/>
    </source>
</evidence>
<feature type="transmembrane region" description="Helical" evidence="6">
    <location>
        <begin position="371"/>
        <end position="389"/>
    </location>
</feature>
<feature type="transmembrane region" description="Helical" evidence="6">
    <location>
        <begin position="53"/>
        <end position="76"/>
    </location>
</feature>
<keyword evidence="9" id="KW-1185">Reference proteome</keyword>
<protein>
    <submittedName>
        <fullName evidence="8">Arabinose efflux permease, MFS family</fullName>
    </submittedName>
</protein>
<comment type="caution">
    <text evidence="8">The sequence shown here is derived from an EMBL/GenBank/DDBJ whole genome shotgun (WGS) entry which is preliminary data.</text>
</comment>
<sequence>MTRPPTVADGSTTTRARLAVLGLYAGGFLGPFGGGVVASMLPELGTAFSVSPGTASLSLTSYMVPFAVLMLFSGTLGERWGARRTVRVAYVVYVLASLLCALATTSTVFLAGRAVQGAANAFTTPLLLAALAGITPRERLGRTLGLFASLQAAGQTTAPLVGGLAAEASWRWAFVGVAFVGGALTALGLPDRPRGAEAGDVGGAAPTPTARLRTAWRPAVLRVGLVALAGWGCLGGLSFLVAMRLDDHFGLGAGVRGLLLTGYGVVGLLTARWVGRAVDRVGARRCVLTGAGVGAVLLVGVGLAPWLPVVALAWAVAGAATQLILVGLNTLVLSASGGNRGGAVSVVQAFRFLGGALAPTAFVPVYALHPVAAFLVPAAVVALTAPVALPHQEKLHQR</sequence>
<dbReference type="PANTHER" id="PTHR42718:SF9">
    <property type="entry name" value="MAJOR FACILITATOR SUPERFAMILY MULTIDRUG TRANSPORTER MFSC"/>
    <property type="match status" value="1"/>
</dbReference>
<dbReference type="Pfam" id="PF07690">
    <property type="entry name" value="MFS_1"/>
    <property type="match status" value="1"/>
</dbReference>
<dbReference type="SUPFAM" id="SSF103473">
    <property type="entry name" value="MFS general substrate transporter"/>
    <property type="match status" value="1"/>
</dbReference>
<feature type="transmembrane region" description="Helical" evidence="6">
    <location>
        <begin position="21"/>
        <end position="41"/>
    </location>
</feature>
<organism evidence="8 9">
    <name type="scientific">Streptoalloteichus tenebrarius (strain ATCC 17920 / DSM 40477 / JCM 4838 / CBS 697.72 / NBRC 16177 / NCIMB 11028 / NRRL B-12390 / A12253. 1 / ISP 5477)</name>
    <name type="common">Streptomyces tenebrarius</name>
    <dbReference type="NCBI Taxonomy" id="1933"/>
    <lineage>
        <taxon>Bacteria</taxon>
        <taxon>Bacillati</taxon>
        <taxon>Actinomycetota</taxon>
        <taxon>Actinomycetes</taxon>
        <taxon>Pseudonocardiales</taxon>
        <taxon>Pseudonocardiaceae</taxon>
        <taxon>Streptoalloteichus</taxon>
    </lineage>
</organism>
<dbReference type="EMBL" id="JAMTCP010000003">
    <property type="protein sequence ID" value="MCP2257296.1"/>
    <property type="molecule type" value="Genomic_DNA"/>
</dbReference>
<comment type="subcellular location">
    <subcellularLocation>
        <location evidence="1">Cell membrane</location>
        <topology evidence="1">Multi-pass membrane protein</topology>
    </subcellularLocation>
</comment>
<feature type="transmembrane region" description="Helical" evidence="6">
    <location>
        <begin position="344"/>
        <end position="365"/>
    </location>
</feature>
<evidence type="ECO:0000313" key="8">
    <source>
        <dbReference type="EMBL" id="MCP2257296.1"/>
    </source>
</evidence>
<keyword evidence="3 6" id="KW-0812">Transmembrane</keyword>
<keyword evidence="5 6" id="KW-0472">Membrane</keyword>
<proteinExistence type="predicted"/>
<accession>A0ABT1HP54</accession>
<evidence type="ECO:0000259" key="7">
    <source>
        <dbReference type="PROSITE" id="PS50850"/>
    </source>
</evidence>
<feature type="domain" description="Major facilitator superfamily (MFS) profile" evidence="7">
    <location>
        <begin position="19"/>
        <end position="396"/>
    </location>
</feature>
<dbReference type="PROSITE" id="PS50850">
    <property type="entry name" value="MFS"/>
    <property type="match status" value="1"/>
</dbReference>
<dbReference type="Gene3D" id="1.20.1250.20">
    <property type="entry name" value="MFS general substrate transporter like domains"/>
    <property type="match status" value="2"/>
</dbReference>
<evidence type="ECO:0000256" key="1">
    <source>
        <dbReference type="ARBA" id="ARBA00004651"/>
    </source>
</evidence>
<evidence type="ECO:0000256" key="4">
    <source>
        <dbReference type="ARBA" id="ARBA00022989"/>
    </source>
</evidence>
<evidence type="ECO:0000256" key="2">
    <source>
        <dbReference type="ARBA" id="ARBA00022448"/>
    </source>
</evidence>
<dbReference type="RefSeq" id="WP_253668256.1">
    <property type="nucleotide sequence ID" value="NZ_JAMTCP010000003.1"/>
</dbReference>
<feature type="transmembrane region" description="Helical" evidence="6">
    <location>
        <begin position="253"/>
        <end position="274"/>
    </location>
</feature>
<evidence type="ECO:0000256" key="3">
    <source>
        <dbReference type="ARBA" id="ARBA00022692"/>
    </source>
</evidence>
<keyword evidence="2" id="KW-0813">Transport</keyword>